<dbReference type="Proteomes" id="UP000004691">
    <property type="component" value="Unassembled WGS sequence"/>
</dbReference>
<sequence>MSTVPPPAPTGPAPATTGAHVWPVSGRTG</sequence>
<accession>I0V8Z0</accession>
<dbReference type="STRING" id="882086.SacxiDRAFT_4414"/>
<evidence type="ECO:0000313" key="3">
    <source>
        <dbReference type="Proteomes" id="UP000004691"/>
    </source>
</evidence>
<evidence type="ECO:0000256" key="1">
    <source>
        <dbReference type="SAM" id="MobiDB-lite"/>
    </source>
</evidence>
<gene>
    <name evidence="2" type="ORF">SacxiDRAFT_4414</name>
</gene>
<evidence type="ECO:0000313" key="2">
    <source>
        <dbReference type="EMBL" id="EID56593.1"/>
    </source>
</evidence>
<dbReference type="EMBL" id="JH636049">
    <property type="protein sequence ID" value="EID56593.1"/>
    <property type="molecule type" value="Genomic_DNA"/>
</dbReference>
<feature type="compositionally biased region" description="Pro residues" evidence="1">
    <location>
        <begin position="1"/>
        <end position="12"/>
    </location>
</feature>
<reference evidence="2 3" key="1">
    <citation type="submission" date="2012-01" db="EMBL/GenBank/DDBJ databases">
        <title>Improved High-Quality Draft sequence of Saccharomonospora xinjiangensis XJ-54.</title>
        <authorList>
            <consortium name="US DOE Joint Genome Institute"/>
            <person name="Lucas S."/>
            <person name="Han J."/>
            <person name="Lapidus A."/>
            <person name="Cheng J.-F."/>
            <person name="Goodwin L."/>
            <person name="Pitluck S."/>
            <person name="Peters L."/>
            <person name="Mikhailova N."/>
            <person name="Teshima H."/>
            <person name="Detter J.C."/>
            <person name="Han C."/>
            <person name="Tapia R."/>
            <person name="Land M."/>
            <person name="Hauser L."/>
            <person name="Kyrpides N."/>
            <person name="Ivanova N."/>
            <person name="Pagani I."/>
            <person name="Brambilla E.-M."/>
            <person name="Klenk H.-P."/>
            <person name="Woyke T."/>
        </authorList>
    </citation>
    <scope>NUCLEOTIDE SEQUENCE [LARGE SCALE GENOMIC DNA]</scope>
    <source>
        <strain evidence="2 3">XJ-54</strain>
    </source>
</reference>
<protein>
    <submittedName>
        <fullName evidence="2">Uncharacterized protein</fullName>
    </submittedName>
</protein>
<proteinExistence type="predicted"/>
<dbReference type="AlphaFoldDB" id="I0V8Z0"/>
<name>I0V8Z0_9PSEU</name>
<keyword evidence="3" id="KW-1185">Reference proteome</keyword>
<feature type="non-terminal residue" evidence="2">
    <location>
        <position position="29"/>
    </location>
</feature>
<dbReference type="HOGENOM" id="CLU_3411684_0_0_11"/>
<organism evidence="2 3">
    <name type="scientific">Saccharomonospora xinjiangensis XJ-54</name>
    <dbReference type="NCBI Taxonomy" id="882086"/>
    <lineage>
        <taxon>Bacteria</taxon>
        <taxon>Bacillati</taxon>
        <taxon>Actinomycetota</taxon>
        <taxon>Actinomycetes</taxon>
        <taxon>Pseudonocardiales</taxon>
        <taxon>Pseudonocardiaceae</taxon>
        <taxon>Saccharomonospora</taxon>
    </lineage>
</organism>
<feature type="region of interest" description="Disordered" evidence="1">
    <location>
        <begin position="1"/>
        <end position="29"/>
    </location>
</feature>